<accession>A0A481ZC78</accession>
<organism evidence="1">
    <name type="scientific">Pithovirus LCPAC404</name>
    <dbReference type="NCBI Taxonomy" id="2506597"/>
    <lineage>
        <taxon>Viruses</taxon>
        <taxon>Pithoviruses</taxon>
    </lineage>
</organism>
<reference evidence="1" key="1">
    <citation type="journal article" date="2019" name="MBio">
        <title>Virus Genomes from Deep Sea Sediments Expand the Ocean Megavirome and Support Independent Origins of Viral Gigantism.</title>
        <authorList>
            <person name="Backstrom D."/>
            <person name="Yutin N."/>
            <person name="Jorgensen S.L."/>
            <person name="Dharamshi J."/>
            <person name="Homa F."/>
            <person name="Zaremba-Niedwiedzka K."/>
            <person name="Spang A."/>
            <person name="Wolf Y.I."/>
            <person name="Koonin E.V."/>
            <person name="Ettema T.J."/>
        </authorList>
    </citation>
    <scope>NUCLEOTIDE SEQUENCE</scope>
</reference>
<gene>
    <name evidence="1" type="ORF">LCPAC404_02470</name>
</gene>
<name>A0A481ZC78_9VIRU</name>
<protein>
    <submittedName>
        <fullName evidence="1">F-box family protein</fullName>
    </submittedName>
</protein>
<dbReference type="EMBL" id="MK500598">
    <property type="protein sequence ID" value="QBK93543.1"/>
    <property type="molecule type" value="Genomic_DNA"/>
</dbReference>
<evidence type="ECO:0000313" key="1">
    <source>
        <dbReference type="EMBL" id="QBK93543.1"/>
    </source>
</evidence>
<sequence>MNSKTLNVFGTLGADELSLIFTNLEIIEISKLCRINNNFNTVCGKEHLWKDMVVLSYEISCPLDGKTWKDTAKIFGLCQLINDGKVLIDKKTLEETIDYELKTYQHYNGQFIYSSRRKYIYKSLGLENYEEILLEDTREFYSNCEWMMTDENAEFFGYYPYKLDEEIILSIFQG</sequence>
<proteinExistence type="predicted"/>